<accession>A0A855X3M4</accession>
<protein>
    <submittedName>
        <fullName evidence="1">Uncharacterized protein</fullName>
    </submittedName>
</protein>
<gene>
    <name evidence="1" type="ORF">C3F09_02330</name>
</gene>
<dbReference type="Proteomes" id="UP000250918">
    <property type="component" value="Unassembled WGS sequence"/>
</dbReference>
<dbReference type="EMBL" id="PQAP01000009">
    <property type="protein sequence ID" value="PWB75450.1"/>
    <property type="molecule type" value="Genomic_DNA"/>
</dbReference>
<evidence type="ECO:0000313" key="2">
    <source>
        <dbReference type="Proteomes" id="UP000250918"/>
    </source>
</evidence>
<sequence length="152" mass="16686">MQSSFKQEDADKIGKLLGAEKISFEKDHFRLKITNQEERRILTLEVYPETSLGRKRGMLVVVYTGNSHLQLHNCSGYVLSEELGEVTFVAEDTNRLSGLVVEKGASCSVYASIDRSLISSDFTQLGVEVMLSGVALSLAEEILGADEGKKGK</sequence>
<dbReference type="AlphaFoldDB" id="A0A855X3M4"/>
<evidence type="ECO:0000313" key="1">
    <source>
        <dbReference type="EMBL" id="PWB75450.1"/>
    </source>
</evidence>
<reference evidence="1 2" key="1">
    <citation type="journal article" date="2018" name="ISME J.">
        <title>A methanotrophic archaeon couples anaerobic oxidation of methane to Fe(III) reduction.</title>
        <authorList>
            <person name="Cai C."/>
            <person name="Leu A.O."/>
            <person name="Xie G.J."/>
            <person name="Guo J."/>
            <person name="Feng Y."/>
            <person name="Zhao J.X."/>
            <person name="Tyson G.W."/>
            <person name="Yuan Z."/>
            <person name="Hu S."/>
        </authorList>
    </citation>
    <scope>NUCLEOTIDE SEQUENCE [LARGE SCALE GENOMIC DNA]</scope>
    <source>
        <strain evidence="1">FeB_12</strain>
    </source>
</reference>
<comment type="caution">
    <text evidence="1">The sequence shown here is derived from an EMBL/GenBank/DDBJ whole genome shotgun (WGS) entry which is preliminary data.</text>
</comment>
<organism evidence="1 2">
    <name type="scientific">candidate division GN15 bacterium</name>
    <dbReference type="NCBI Taxonomy" id="2072418"/>
    <lineage>
        <taxon>Bacteria</taxon>
        <taxon>candidate division GN15</taxon>
    </lineage>
</organism>
<proteinExistence type="predicted"/>
<name>A0A855X3M4_9BACT</name>